<name>A0ABT5AYR1_9BACT</name>
<dbReference type="RefSeq" id="WP_271994774.1">
    <property type="nucleotide sequence ID" value="NZ_JAQNDN010000001.1"/>
</dbReference>
<protein>
    <submittedName>
        <fullName evidence="2">Uncharacterized protein</fullName>
    </submittedName>
</protein>
<evidence type="ECO:0000256" key="1">
    <source>
        <dbReference type="SAM" id="MobiDB-lite"/>
    </source>
</evidence>
<evidence type="ECO:0000313" key="3">
    <source>
        <dbReference type="Proteomes" id="UP001217838"/>
    </source>
</evidence>
<feature type="region of interest" description="Disordered" evidence="1">
    <location>
        <begin position="20"/>
        <end position="116"/>
    </location>
</feature>
<proteinExistence type="predicted"/>
<accession>A0ABT5AYR1</accession>
<gene>
    <name evidence="2" type="ORF">POL58_04515</name>
</gene>
<dbReference type="Proteomes" id="UP001217838">
    <property type="component" value="Unassembled WGS sequence"/>
</dbReference>
<keyword evidence="3" id="KW-1185">Reference proteome</keyword>
<sequence>MRAPYPRFIITLILTACTDRPLGDTETDTTHPSTSDAPPGTTASPGTTGPGPGTTASPGTTAVPTTSEPTTAAPTTVEPTTDAPPLPTTATTTSGDDSAGTTVEPGTTIEPGTTGVKFDMFVPDGPGLHGCVLDAPPGTMVSGTSELGPFAAQRAYFGWIGFSGDPFQPLILFVSPEADPAVEVELTNGSTGAILHGFVGTDPFDEGGWIGTWGTSLEIFDKGQLVSATRPDAVVIEALAGNWDEFDPADPPRLLGKLQGAIAGPFDAVFCDELIDEVIPE</sequence>
<feature type="compositionally biased region" description="Low complexity" evidence="1">
    <location>
        <begin position="37"/>
        <end position="81"/>
    </location>
</feature>
<feature type="compositionally biased region" description="Low complexity" evidence="1">
    <location>
        <begin position="88"/>
        <end position="116"/>
    </location>
</feature>
<evidence type="ECO:0000313" key="2">
    <source>
        <dbReference type="EMBL" id="MDC0666984.1"/>
    </source>
</evidence>
<reference evidence="2 3" key="1">
    <citation type="submission" date="2022-11" db="EMBL/GenBank/DDBJ databases">
        <title>Minimal conservation of predation-associated metabolite biosynthetic gene clusters underscores biosynthetic potential of Myxococcota including descriptions for ten novel species: Archangium lansinium sp. nov., Myxococcus landrumus sp. nov., Nannocystis bai.</title>
        <authorList>
            <person name="Ahearne A."/>
            <person name="Stevens C."/>
            <person name="Dowd S."/>
        </authorList>
    </citation>
    <scope>NUCLEOTIDE SEQUENCE [LARGE SCALE GENOMIC DNA]</scope>
    <source>
        <strain evidence="2 3">NCELM</strain>
    </source>
</reference>
<dbReference type="EMBL" id="JAQNDN010000001">
    <property type="protein sequence ID" value="MDC0666984.1"/>
    <property type="molecule type" value="Genomic_DNA"/>
</dbReference>
<organism evidence="2 3">
    <name type="scientific">Nannocystis radixulma</name>
    <dbReference type="NCBI Taxonomy" id="2995305"/>
    <lineage>
        <taxon>Bacteria</taxon>
        <taxon>Pseudomonadati</taxon>
        <taxon>Myxococcota</taxon>
        <taxon>Polyangia</taxon>
        <taxon>Nannocystales</taxon>
        <taxon>Nannocystaceae</taxon>
        <taxon>Nannocystis</taxon>
    </lineage>
</organism>
<comment type="caution">
    <text evidence="2">The sequence shown here is derived from an EMBL/GenBank/DDBJ whole genome shotgun (WGS) entry which is preliminary data.</text>
</comment>